<dbReference type="Proteomes" id="UP000009071">
    <property type="component" value="Chromosome"/>
</dbReference>
<dbReference type="EMBL" id="AP010904">
    <property type="protein sequence ID" value="BAH77547.1"/>
    <property type="molecule type" value="Genomic_DNA"/>
</dbReference>
<organism evidence="1 2">
    <name type="scientific">Solidesulfovibrio magneticus (strain ATCC 700980 / DSM 13731 / RS-1)</name>
    <name type="common">Desulfovibrio magneticus</name>
    <dbReference type="NCBI Taxonomy" id="573370"/>
    <lineage>
        <taxon>Bacteria</taxon>
        <taxon>Pseudomonadati</taxon>
        <taxon>Thermodesulfobacteriota</taxon>
        <taxon>Desulfovibrionia</taxon>
        <taxon>Desulfovibrionales</taxon>
        <taxon>Desulfovibrionaceae</taxon>
        <taxon>Solidesulfovibrio</taxon>
    </lineage>
</organism>
<keyword evidence="2" id="KW-1185">Reference proteome</keyword>
<reference evidence="1 2" key="1">
    <citation type="journal article" date="2009" name="Genome Res.">
        <title>Whole genome sequence of Desulfovibrio magneticus strain RS-1 revealed common gene clusters in magnetotactic bacteria.</title>
        <authorList>
            <person name="Nakazawa H."/>
            <person name="Arakaki A."/>
            <person name="Narita-Yamada S."/>
            <person name="Yashiro I."/>
            <person name="Jinno K."/>
            <person name="Aoki N."/>
            <person name="Tsuruyama A."/>
            <person name="Okamura Y."/>
            <person name="Tanikawa S."/>
            <person name="Fujita N."/>
            <person name="Takeyama H."/>
            <person name="Matsunaga T."/>
        </authorList>
    </citation>
    <scope>NUCLEOTIDE SEQUENCE [LARGE SCALE GENOMIC DNA]</scope>
    <source>
        <strain evidence="2">ATCC 700980 / DSM 13731 / RS-1</strain>
    </source>
</reference>
<evidence type="ECO:0000313" key="2">
    <source>
        <dbReference type="Proteomes" id="UP000009071"/>
    </source>
</evidence>
<protein>
    <submittedName>
        <fullName evidence="1">Uncharacterized protein</fullName>
    </submittedName>
</protein>
<dbReference type="HOGENOM" id="CLU_2478293_0_0_7"/>
<proteinExistence type="predicted"/>
<accession>C4XP46</accession>
<dbReference type="AlphaFoldDB" id="C4XP46"/>
<evidence type="ECO:0000313" key="1">
    <source>
        <dbReference type="EMBL" id="BAH77547.1"/>
    </source>
</evidence>
<name>C4XP46_SOLM1</name>
<gene>
    <name evidence="1" type="ordered locus">DMR_40560</name>
</gene>
<dbReference type="KEGG" id="dma:DMR_40560"/>
<sequence length="87" mass="10480">MIGESFGLTWKKHSLTIPDAQREFTTLHDKVYGSIKRFFLPNRAIERWSYLNTTKKWQQYVHLQLAFISTLPKIQKRLRSFRHSEDI</sequence>